<protein>
    <recommendedName>
        <fullName evidence="4">Dehydrogenase</fullName>
    </recommendedName>
</protein>
<organism evidence="2 3">
    <name type="scientific">Gluconobacter wancherniae NBRC 103581</name>
    <dbReference type="NCBI Taxonomy" id="656744"/>
    <lineage>
        <taxon>Bacteria</taxon>
        <taxon>Pseudomonadati</taxon>
        <taxon>Pseudomonadota</taxon>
        <taxon>Alphaproteobacteria</taxon>
        <taxon>Acetobacterales</taxon>
        <taxon>Acetobacteraceae</taxon>
        <taxon>Gluconobacter</taxon>
    </lineage>
</organism>
<evidence type="ECO:0008006" key="4">
    <source>
        <dbReference type="Google" id="ProtNLM"/>
    </source>
</evidence>
<dbReference type="Proteomes" id="UP000321230">
    <property type="component" value="Unassembled WGS sequence"/>
</dbReference>
<evidence type="ECO:0000313" key="3">
    <source>
        <dbReference type="Proteomes" id="UP000321230"/>
    </source>
</evidence>
<evidence type="ECO:0000256" key="1">
    <source>
        <dbReference type="SAM" id="MobiDB-lite"/>
    </source>
</evidence>
<accession>A0A511B1Q7</accession>
<reference evidence="2 3" key="1">
    <citation type="submission" date="2019-07" db="EMBL/GenBank/DDBJ databases">
        <title>Whole genome shotgun sequence of Gluconobacter wancherniae NBRC 103581.</title>
        <authorList>
            <person name="Hosoyama A."/>
            <person name="Uohara A."/>
            <person name="Ohji S."/>
            <person name="Ichikawa N."/>
        </authorList>
    </citation>
    <scope>NUCLEOTIDE SEQUENCE [LARGE SCALE GENOMIC DNA]</scope>
    <source>
        <strain evidence="2 3">NBRC 103581</strain>
    </source>
</reference>
<comment type="caution">
    <text evidence="2">The sequence shown here is derived from an EMBL/GenBank/DDBJ whole genome shotgun (WGS) entry which is preliminary data.</text>
</comment>
<sequence>MAEHLQGFGAALTRLEPLARQNADTDALGKAAEEAGLHDTLRAIIAAWYTGSISNTMNAPMVAYYEALMYRPVADALPVPTYCFGVPGWWTATPPALGISPIPTAAPPKTSQAPAQGAAPLPAHPLPNTPTGKL</sequence>
<dbReference type="Pfam" id="PF12318">
    <property type="entry name" value="FAD-SLDH"/>
    <property type="match status" value="1"/>
</dbReference>
<feature type="compositionally biased region" description="Low complexity" evidence="1">
    <location>
        <begin position="112"/>
        <end position="121"/>
    </location>
</feature>
<dbReference type="InterPro" id="IPR024651">
    <property type="entry name" value="FAD-SLDH_ssu"/>
</dbReference>
<keyword evidence="3" id="KW-1185">Reference proteome</keyword>
<evidence type="ECO:0000313" key="2">
    <source>
        <dbReference type="EMBL" id="GEK94389.1"/>
    </source>
</evidence>
<dbReference type="EMBL" id="BJUZ01000003">
    <property type="protein sequence ID" value="GEK94389.1"/>
    <property type="molecule type" value="Genomic_DNA"/>
</dbReference>
<gene>
    <name evidence="2" type="ORF">GWA01_21590</name>
</gene>
<name>A0A511B1Q7_9PROT</name>
<proteinExistence type="predicted"/>
<dbReference type="AlphaFoldDB" id="A0A511B1Q7"/>
<feature type="region of interest" description="Disordered" evidence="1">
    <location>
        <begin position="100"/>
        <end position="134"/>
    </location>
</feature>